<dbReference type="PANTHER" id="PTHR30349">
    <property type="entry name" value="PHAGE INTEGRASE-RELATED"/>
    <property type="match status" value="1"/>
</dbReference>
<dbReference type="SUPFAM" id="SSF56349">
    <property type="entry name" value="DNA breaking-rejoining enzymes"/>
    <property type="match status" value="1"/>
</dbReference>
<keyword evidence="7" id="KW-1160">Virus entry into host cell</keyword>
<dbReference type="GO" id="GO:0006310">
    <property type="term" value="P:DNA recombination"/>
    <property type="evidence" value="ECO:0007669"/>
    <property type="project" value="UniProtKB-KW"/>
</dbReference>
<keyword evidence="7" id="KW-0229">DNA integration</keyword>
<keyword evidence="6" id="KW-0233">DNA recombination</keyword>
<evidence type="ECO:0000256" key="5">
    <source>
        <dbReference type="ARBA" id="ARBA00023125"/>
    </source>
</evidence>
<keyword evidence="12" id="KW-1185">Reference proteome</keyword>
<keyword evidence="5 8" id="KW-0238">DNA-binding</keyword>
<name>A0A0F7LA05_9CAUD</name>
<dbReference type="GeneID" id="26634187"/>
<evidence type="ECO:0000256" key="6">
    <source>
        <dbReference type="ARBA" id="ARBA00023172"/>
    </source>
</evidence>
<dbReference type="PROSITE" id="PS51900">
    <property type="entry name" value="CB"/>
    <property type="match status" value="1"/>
</dbReference>
<accession>A0A0F7LA05</accession>
<dbReference type="GO" id="GO:0044826">
    <property type="term" value="P:viral genome integration into host DNA"/>
    <property type="evidence" value="ECO:0007669"/>
    <property type="project" value="UniProtKB-KW"/>
</dbReference>
<dbReference type="GO" id="GO:0016787">
    <property type="term" value="F:hydrolase activity"/>
    <property type="evidence" value="ECO:0007669"/>
    <property type="project" value="UniProtKB-KW"/>
</dbReference>
<dbReference type="OrthoDB" id="3956at10239"/>
<dbReference type="Pfam" id="PF00589">
    <property type="entry name" value="Phage_integrase"/>
    <property type="match status" value="1"/>
</dbReference>
<dbReference type="GO" id="GO:0003677">
    <property type="term" value="F:DNA binding"/>
    <property type="evidence" value="ECO:0007669"/>
    <property type="project" value="UniProtKB-UniRule"/>
</dbReference>
<evidence type="ECO:0000256" key="7">
    <source>
        <dbReference type="ARBA" id="ARBA00023195"/>
    </source>
</evidence>
<dbReference type="RefSeq" id="YP_009207665.1">
    <property type="nucleotide sequence ID" value="NC_028896.1"/>
</dbReference>
<dbReference type="PANTHER" id="PTHR30349:SF93">
    <property type="entry name" value="FELS-2 PROPHAGE PROTEIN"/>
    <property type="match status" value="1"/>
</dbReference>
<dbReference type="GO" id="GO:0016740">
    <property type="term" value="F:transferase activity"/>
    <property type="evidence" value="ECO:0007669"/>
    <property type="project" value="UniProtKB-KW"/>
</dbReference>
<dbReference type="InterPro" id="IPR002104">
    <property type="entry name" value="Integrase_catalytic"/>
</dbReference>
<dbReference type="InterPro" id="IPR044068">
    <property type="entry name" value="CB"/>
</dbReference>
<evidence type="ECO:0000256" key="3">
    <source>
        <dbReference type="ARBA" id="ARBA00022679"/>
    </source>
</evidence>
<evidence type="ECO:0000256" key="1">
    <source>
        <dbReference type="ARBA" id="ARBA00008857"/>
    </source>
</evidence>
<evidence type="ECO:0000256" key="4">
    <source>
        <dbReference type="ARBA" id="ARBA00022801"/>
    </source>
</evidence>
<evidence type="ECO:0000313" key="12">
    <source>
        <dbReference type="Proteomes" id="UP000202111"/>
    </source>
</evidence>
<dbReference type="GO" id="GO:0015074">
    <property type="term" value="P:DNA integration"/>
    <property type="evidence" value="ECO:0007669"/>
    <property type="project" value="InterPro"/>
</dbReference>
<gene>
    <name evidence="11" type="ORF">pro147_44</name>
</gene>
<keyword evidence="7" id="KW-1179">Viral genome integration</keyword>
<reference evidence="11 12" key="1">
    <citation type="submission" date="2015-04" db="EMBL/GenBank/DDBJ databases">
        <title>Characterization and genome sequencing of two novel prophages of avian pathogenic Escherichia coli (APEC).</title>
        <authorList>
            <person name="Chen M."/>
            <person name="Zhang W."/>
        </authorList>
    </citation>
    <scope>NUCLEOTIDE SEQUENCE [LARGE SCALE GENOMIC DNA]</scope>
</reference>
<evidence type="ECO:0000259" key="9">
    <source>
        <dbReference type="PROSITE" id="PS51898"/>
    </source>
</evidence>
<keyword evidence="4" id="KW-0378">Hydrolase</keyword>
<dbReference type="InterPro" id="IPR011010">
    <property type="entry name" value="DNA_brk_join_enz"/>
</dbReference>
<dbReference type="Gene3D" id="1.10.150.130">
    <property type="match status" value="1"/>
</dbReference>
<evidence type="ECO:0000313" key="11">
    <source>
        <dbReference type="EMBL" id="AKH49360.1"/>
    </source>
</evidence>
<evidence type="ECO:0000259" key="10">
    <source>
        <dbReference type="PROSITE" id="PS51900"/>
    </source>
</evidence>
<evidence type="ECO:0000256" key="8">
    <source>
        <dbReference type="PROSITE-ProRule" id="PRU01248"/>
    </source>
</evidence>
<evidence type="ECO:0000256" key="2">
    <source>
        <dbReference type="ARBA" id="ARBA00016082"/>
    </source>
</evidence>
<dbReference type="GO" id="GO:0075713">
    <property type="term" value="P:establishment of integrated proviral latency"/>
    <property type="evidence" value="ECO:0007669"/>
    <property type="project" value="UniProtKB-KW"/>
</dbReference>
<dbReference type="CDD" id="cd00796">
    <property type="entry name" value="INT_Rci_Hp1_C"/>
    <property type="match status" value="1"/>
</dbReference>
<dbReference type="Pfam" id="PF24624">
    <property type="entry name" value="Int_N"/>
    <property type="match status" value="1"/>
</dbReference>
<feature type="domain" description="Core-binding (CB)" evidence="10">
    <location>
        <begin position="59"/>
        <end position="141"/>
    </location>
</feature>
<dbReference type="InterPro" id="IPR010998">
    <property type="entry name" value="Integrase_recombinase_N"/>
</dbReference>
<organism evidence="11 12">
    <name type="scientific">Escherichia phage pro147</name>
    <dbReference type="NCBI Taxonomy" id="1649239"/>
    <lineage>
        <taxon>Viruses</taxon>
        <taxon>Duplodnaviria</taxon>
        <taxon>Heunggongvirae</taxon>
        <taxon>Uroviricota</taxon>
        <taxon>Caudoviricetes</taxon>
        <taxon>Peduoviridae</taxon>
        <taxon>Peduovirus</taxon>
        <taxon>Peduovirus pro147</taxon>
    </lineage>
</organism>
<proteinExistence type="inferred from homology"/>
<sequence length="331" mass="37931">MSIKKLDDGRYEVDVRPQGADGKRIRRKFKTKGEAQAFERHVLVNYHNKEWLEKPADRRTLTELLGRWWIYHGKSHERGNIERGRLTTIIAKFAEMGVSRADQLTKKTITDYRVVMMNDGLKPASVNRHLAIMSGMFTKLIDAGEYHSHNPFREVKRLREAVTEMAFLSSEEITRLLSMLDGDELNATLVCLSTGGRWSEVSNLKAEHIINQMVTFMKTKNGKRRTIPVSQDLIKRIKTKNSGRLFNASYYKVRNALREVKPDLPDGQAVHVLRHTFATHFIMNGGNIITLQRILGHSNIQQTMTYAHFAPDFLQDAVTLNPVSGMSIMRP</sequence>
<dbReference type="InterPro" id="IPR057084">
    <property type="entry name" value="Int_N"/>
</dbReference>
<feature type="domain" description="Tyr recombinase" evidence="9">
    <location>
        <begin position="163"/>
        <end position="319"/>
    </location>
</feature>
<keyword evidence="3" id="KW-0808">Transferase</keyword>
<comment type="similarity">
    <text evidence="1">Belongs to the 'phage' integrase family.</text>
</comment>
<dbReference type="PROSITE" id="PS51898">
    <property type="entry name" value="TYR_RECOMBINASE"/>
    <property type="match status" value="1"/>
</dbReference>
<dbReference type="KEGG" id="vg:26634187"/>
<dbReference type="Gene3D" id="1.10.443.10">
    <property type="entry name" value="Intergrase catalytic core"/>
    <property type="match status" value="1"/>
</dbReference>
<dbReference type="InterPro" id="IPR013762">
    <property type="entry name" value="Integrase-like_cat_sf"/>
</dbReference>
<dbReference type="EMBL" id="KR073660">
    <property type="protein sequence ID" value="AKH49360.1"/>
    <property type="molecule type" value="Genomic_DNA"/>
</dbReference>
<dbReference type="Proteomes" id="UP000202111">
    <property type="component" value="Segment"/>
</dbReference>
<dbReference type="InterPro" id="IPR050090">
    <property type="entry name" value="Tyrosine_recombinase_XerCD"/>
</dbReference>
<protein>
    <recommendedName>
        <fullName evidence="2">Integrase</fullName>
    </recommendedName>
</protein>